<feature type="domain" description="PLD phosphodiesterase" evidence="7">
    <location>
        <begin position="394"/>
        <end position="421"/>
    </location>
</feature>
<evidence type="ECO:0000256" key="1">
    <source>
        <dbReference type="ARBA" id="ARBA00000798"/>
    </source>
</evidence>
<keyword evidence="9" id="KW-1185">Reference proteome</keyword>
<dbReference type="InterPro" id="IPR051406">
    <property type="entry name" value="PLD_domain"/>
</dbReference>
<dbReference type="GO" id="GO:0004630">
    <property type="term" value="F:phospholipase D activity"/>
    <property type="evidence" value="ECO:0007669"/>
    <property type="project" value="UniProtKB-EC"/>
</dbReference>
<dbReference type="GO" id="GO:0016891">
    <property type="term" value="F:RNA endonuclease activity producing 5'-phosphomonoesters, hydrolytic mechanism"/>
    <property type="evidence" value="ECO:0007669"/>
    <property type="project" value="TreeGrafter"/>
</dbReference>
<dbReference type="SUPFAM" id="SSF56024">
    <property type="entry name" value="Phospholipase D/nuclease"/>
    <property type="match status" value="2"/>
</dbReference>
<dbReference type="PROSITE" id="PS50035">
    <property type="entry name" value="PLD"/>
    <property type="match status" value="2"/>
</dbReference>
<accession>A0A1L9QQN8</accession>
<evidence type="ECO:0000313" key="9">
    <source>
        <dbReference type="Proteomes" id="UP000183940"/>
    </source>
</evidence>
<evidence type="ECO:0000313" key="8">
    <source>
        <dbReference type="EMBL" id="OJJ24936.1"/>
    </source>
</evidence>
<dbReference type="GO" id="GO:0016042">
    <property type="term" value="P:lipid catabolic process"/>
    <property type="evidence" value="ECO:0007669"/>
    <property type="project" value="UniProtKB-KW"/>
</dbReference>
<keyword evidence="4" id="KW-0378">Hydrolase</keyword>
<dbReference type="InterPro" id="IPR010994">
    <property type="entry name" value="RuvA_2-like"/>
</dbReference>
<dbReference type="Gene3D" id="3.30.870.10">
    <property type="entry name" value="Endonuclease Chain A"/>
    <property type="match status" value="2"/>
</dbReference>
<evidence type="ECO:0000256" key="3">
    <source>
        <dbReference type="ARBA" id="ARBA00012027"/>
    </source>
</evidence>
<feature type="domain" description="PLD phosphodiesterase" evidence="7">
    <location>
        <begin position="190"/>
        <end position="217"/>
    </location>
</feature>
<dbReference type="SUPFAM" id="SSF47781">
    <property type="entry name" value="RuvA domain 2-like"/>
    <property type="match status" value="1"/>
</dbReference>
<dbReference type="InterPro" id="IPR001736">
    <property type="entry name" value="PLipase_D/transphosphatidylase"/>
</dbReference>
<dbReference type="PROSITE" id="PS51257">
    <property type="entry name" value="PROKAR_LIPOPROTEIN"/>
    <property type="match status" value="1"/>
</dbReference>
<keyword evidence="6" id="KW-0443">Lipid metabolism</keyword>
<dbReference type="STRING" id="1925591.BI308_13710"/>
<dbReference type="InterPro" id="IPR025202">
    <property type="entry name" value="PLD-like_dom"/>
</dbReference>
<dbReference type="EMBL" id="MLAW01000023">
    <property type="protein sequence ID" value="OJJ24936.1"/>
    <property type="molecule type" value="Genomic_DNA"/>
</dbReference>
<dbReference type="EC" id="3.1.4.4" evidence="3"/>
<protein>
    <recommendedName>
        <fullName evidence="3">phospholipase D</fullName>
        <ecNumber evidence="3">3.1.4.4</ecNumber>
    </recommendedName>
</protein>
<evidence type="ECO:0000256" key="5">
    <source>
        <dbReference type="ARBA" id="ARBA00022963"/>
    </source>
</evidence>
<comment type="similarity">
    <text evidence="2">Belongs to the phospholipase D family.</text>
</comment>
<dbReference type="AlphaFoldDB" id="A0A1L9QQN8"/>
<evidence type="ECO:0000256" key="6">
    <source>
        <dbReference type="ARBA" id="ARBA00023098"/>
    </source>
</evidence>
<dbReference type="SMART" id="SM00155">
    <property type="entry name" value="PLDc"/>
    <property type="match status" value="2"/>
</dbReference>
<dbReference type="CDD" id="cd09173">
    <property type="entry name" value="PLDc_Nuc_like_unchar1_2"/>
    <property type="match status" value="1"/>
</dbReference>
<organism evidence="8 9">
    <name type="scientific">Roseofilum reptotaenium AO1-A</name>
    <dbReference type="NCBI Taxonomy" id="1925591"/>
    <lineage>
        <taxon>Bacteria</taxon>
        <taxon>Bacillati</taxon>
        <taxon>Cyanobacteriota</taxon>
        <taxon>Cyanophyceae</taxon>
        <taxon>Desertifilales</taxon>
        <taxon>Desertifilaceae</taxon>
        <taxon>Roseofilum</taxon>
    </lineage>
</organism>
<dbReference type="Proteomes" id="UP000183940">
    <property type="component" value="Unassembled WGS sequence"/>
</dbReference>
<evidence type="ECO:0000256" key="4">
    <source>
        <dbReference type="ARBA" id="ARBA00022801"/>
    </source>
</evidence>
<evidence type="ECO:0000259" key="7">
    <source>
        <dbReference type="PROSITE" id="PS50035"/>
    </source>
</evidence>
<sequence>MSKPPLRNWWQNISKLLLLLSLLFAGCKPKIPEITPLEPLPQDPFIQVYFNASEASSYTEPYRQITRLGDNLEAVIIEEINQAQTSIDIAVQEFRLPQLAQALATQAKAGVKIRIILENTYSRPWIDFTPREIAQFDPDNQNRYREFVKLADINQDGQLSEEEINQRDALVILRNAQIPVIDDTADGSKGSGLMHHKFVVIDNSRLIVGSANFTTSGIHGDFYNPDSRGNANHLLTIQSRELSEQFTQEFNILWGEGNSGILDPEFGLQKPLRSAESLVVGNTPVSVQFSPTSGSELWTNSANGLIGKTLKTAQNTVDMALYVFSEQPLANILHIQHQNGVQLRALIDRTFAYRYYSEGLDMLGLAIARQCKTEPDNRPWRAKITTVGTPNLPIGDKLHHKFAIIDQKTVITGSQNWSKAANHKNDETVLILTNPTVAAHFDREFQRLYRSANLTLPERISEQIARQQKECPQIEAQTDNPIRGKLVNLNTATQAELEALPGIGETLAQRIIAFRQQQPFTSLEDLDRVSGIGPSLLRKLDGRVTW</sequence>
<proteinExistence type="inferred from homology"/>
<reference evidence="8" key="1">
    <citation type="submission" date="2016-10" db="EMBL/GenBank/DDBJ databases">
        <title>CRISPR-Cas defence system in Roseofilum reptotaenium: evidence of a bacteriophage-cyanobacterium arms race in the coral black band disease.</title>
        <authorList>
            <person name="Buerger P."/>
            <person name="Wood-Charlson E.M."/>
            <person name="Weynberg K.D."/>
            <person name="Willis B."/>
            <person name="Van Oppen M.J."/>
        </authorList>
    </citation>
    <scope>NUCLEOTIDE SEQUENCE [LARGE SCALE GENOMIC DNA]</scope>
    <source>
        <strain evidence="8">AO1-A</strain>
    </source>
</reference>
<dbReference type="Gene3D" id="1.10.150.320">
    <property type="entry name" value="Photosystem II 12 kDa extrinsic protein"/>
    <property type="match status" value="1"/>
</dbReference>
<comment type="caution">
    <text evidence="8">The sequence shown here is derived from an EMBL/GenBank/DDBJ whole genome shotgun (WGS) entry which is preliminary data.</text>
</comment>
<dbReference type="GO" id="GO:0006793">
    <property type="term" value="P:phosphorus metabolic process"/>
    <property type="evidence" value="ECO:0007669"/>
    <property type="project" value="UniProtKB-ARBA"/>
</dbReference>
<dbReference type="InterPro" id="IPR018247">
    <property type="entry name" value="EF_Hand_1_Ca_BS"/>
</dbReference>
<evidence type="ECO:0000256" key="2">
    <source>
        <dbReference type="ARBA" id="ARBA00008664"/>
    </source>
</evidence>
<dbReference type="GO" id="GO:0003677">
    <property type="term" value="F:DNA binding"/>
    <property type="evidence" value="ECO:0007669"/>
    <property type="project" value="InterPro"/>
</dbReference>
<name>A0A1L9QQN8_9CYAN</name>
<dbReference type="CDD" id="cd09116">
    <property type="entry name" value="PLDc_Nuc_like"/>
    <property type="match status" value="1"/>
</dbReference>
<gene>
    <name evidence="8" type="ORF">BI308_13710</name>
</gene>
<comment type="catalytic activity">
    <reaction evidence="1">
        <text>a 1,2-diacyl-sn-glycero-3-phosphocholine + H2O = a 1,2-diacyl-sn-glycero-3-phosphate + choline + H(+)</text>
        <dbReference type="Rhea" id="RHEA:14445"/>
        <dbReference type="ChEBI" id="CHEBI:15354"/>
        <dbReference type="ChEBI" id="CHEBI:15377"/>
        <dbReference type="ChEBI" id="CHEBI:15378"/>
        <dbReference type="ChEBI" id="CHEBI:57643"/>
        <dbReference type="ChEBI" id="CHEBI:58608"/>
        <dbReference type="EC" id="3.1.4.4"/>
    </reaction>
</comment>
<dbReference type="Pfam" id="PF12836">
    <property type="entry name" value="HHH_3"/>
    <property type="match status" value="1"/>
</dbReference>
<dbReference type="InterPro" id="IPR003583">
    <property type="entry name" value="Hlx-hairpin-Hlx_DNA-bd_motif"/>
</dbReference>
<dbReference type="GO" id="GO:0006281">
    <property type="term" value="P:DNA repair"/>
    <property type="evidence" value="ECO:0007669"/>
    <property type="project" value="InterPro"/>
</dbReference>
<dbReference type="SMART" id="SM00278">
    <property type="entry name" value="HhH1"/>
    <property type="match status" value="2"/>
</dbReference>
<dbReference type="PANTHER" id="PTHR43856:SF1">
    <property type="entry name" value="MITOCHONDRIAL CARDIOLIPIN HYDROLASE"/>
    <property type="match status" value="1"/>
</dbReference>
<dbReference type="PANTHER" id="PTHR43856">
    <property type="entry name" value="CARDIOLIPIN HYDROLASE"/>
    <property type="match status" value="1"/>
</dbReference>
<dbReference type="PROSITE" id="PS00018">
    <property type="entry name" value="EF_HAND_1"/>
    <property type="match status" value="1"/>
</dbReference>
<keyword evidence="5" id="KW-0442">Lipid degradation</keyword>
<dbReference type="Pfam" id="PF13091">
    <property type="entry name" value="PLDc_2"/>
    <property type="match status" value="2"/>
</dbReference>